<sequence length="98" mass="11594">AARPTGPATSKQYHLSREDVAEMRRLREADPEVWTVLALARKFDCAPMFVMMACQAPREKLESDRERVERVKARWGPRRSKAREDRQRRREMLLRGEI</sequence>
<feature type="compositionally biased region" description="Basic and acidic residues" evidence="1">
    <location>
        <begin position="82"/>
        <end position="98"/>
    </location>
</feature>
<dbReference type="AlphaFoldDB" id="A0AA38R7V4"/>
<dbReference type="EMBL" id="JANBVO010000025">
    <property type="protein sequence ID" value="KAJ9141772.1"/>
    <property type="molecule type" value="Genomic_DNA"/>
</dbReference>
<protein>
    <submittedName>
        <fullName evidence="2">Uncharacterized protein</fullName>
    </submittedName>
</protein>
<gene>
    <name evidence="2" type="ORF">NKR23_g7848</name>
</gene>
<dbReference type="GO" id="GO:0005762">
    <property type="term" value="C:mitochondrial large ribosomal subunit"/>
    <property type="evidence" value="ECO:0007669"/>
    <property type="project" value="TreeGrafter"/>
</dbReference>
<dbReference type="Pfam" id="PF12824">
    <property type="entry name" value="MRP-L20"/>
    <property type="match status" value="1"/>
</dbReference>
<feature type="region of interest" description="Disordered" evidence="1">
    <location>
        <begin position="71"/>
        <end position="98"/>
    </location>
</feature>
<dbReference type="InterPro" id="IPR024388">
    <property type="entry name" value="Ribosomal_mL58"/>
</dbReference>
<dbReference type="PANTHER" id="PTHR28266">
    <property type="entry name" value="54S RIBOSOMAL PROTEIN L20, MITOCHONDRIAL"/>
    <property type="match status" value="1"/>
</dbReference>
<reference evidence="2" key="1">
    <citation type="submission" date="2022-07" db="EMBL/GenBank/DDBJ databases">
        <title>Fungi with potential for degradation of polypropylene.</title>
        <authorList>
            <person name="Gostincar C."/>
        </authorList>
    </citation>
    <scope>NUCLEOTIDE SEQUENCE</scope>
    <source>
        <strain evidence="2">EXF-13308</strain>
    </source>
</reference>
<evidence type="ECO:0000256" key="1">
    <source>
        <dbReference type="SAM" id="MobiDB-lite"/>
    </source>
</evidence>
<comment type="caution">
    <text evidence="2">The sequence shown here is derived from an EMBL/GenBank/DDBJ whole genome shotgun (WGS) entry which is preliminary data.</text>
</comment>
<name>A0AA38R7V4_9PEZI</name>
<feature type="non-terminal residue" evidence="2">
    <location>
        <position position="1"/>
    </location>
</feature>
<accession>A0AA38R7V4</accession>
<proteinExistence type="predicted"/>
<organism evidence="2 3">
    <name type="scientific">Pleurostoma richardsiae</name>
    <dbReference type="NCBI Taxonomy" id="41990"/>
    <lineage>
        <taxon>Eukaryota</taxon>
        <taxon>Fungi</taxon>
        <taxon>Dikarya</taxon>
        <taxon>Ascomycota</taxon>
        <taxon>Pezizomycotina</taxon>
        <taxon>Sordariomycetes</taxon>
        <taxon>Sordariomycetidae</taxon>
        <taxon>Calosphaeriales</taxon>
        <taxon>Pleurostomataceae</taxon>
        <taxon>Pleurostoma</taxon>
    </lineage>
</organism>
<keyword evidence="3" id="KW-1185">Reference proteome</keyword>
<dbReference type="GO" id="GO:0003735">
    <property type="term" value="F:structural constituent of ribosome"/>
    <property type="evidence" value="ECO:0007669"/>
    <property type="project" value="TreeGrafter"/>
</dbReference>
<dbReference type="Proteomes" id="UP001174694">
    <property type="component" value="Unassembled WGS sequence"/>
</dbReference>
<evidence type="ECO:0000313" key="2">
    <source>
        <dbReference type="EMBL" id="KAJ9141772.1"/>
    </source>
</evidence>
<dbReference type="PANTHER" id="PTHR28266:SF1">
    <property type="entry name" value="LARGE RIBOSOMAL SUBUNIT PROTEIN ML58"/>
    <property type="match status" value="1"/>
</dbReference>
<evidence type="ECO:0000313" key="3">
    <source>
        <dbReference type="Proteomes" id="UP001174694"/>
    </source>
</evidence>